<dbReference type="Gene3D" id="3.30.360.10">
    <property type="entry name" value="Dihydrodipicolinate Reductase, domain 2"/>
    <property type="match status" value="1"/>
</dbReference>
<sequence length="117" mass="12875">AGIEDIVTGTYRFENGVHGTGTWCFSAFSREDRNEIVGSKGRLSFSTFGHEPIRLDTASGTEEFPFDSPQHIQQPLIQTVVNDLLGLGTCTSTGESAARTNRVMDELVKGFYLDNKE</sequence>
<dbReference type="Proteomes" id="UP001519887">
    <property type="component" value="Unassembled WGS sequence"/>
</dbReference>
<feature type="non-terminal residue" evidence="1">
    <location>
        <position position="1"/>
    </location>
</feature>
<evidence type="ECO:0000313" key="2">
    <source>
        <dbReference type="Proteomes" id="UP001519887"/>
    </source>
</evidence>
<protein>
    <submittedName>
        <fullName evidence="1">Gfo/Idh/MocA family oxidoreductase</fullName>
    </submittedName>
</protein>
<organism evidence="1 2">
    <name type="scientific">Paenibacillus sepulcri</name>
    <dbReference type="NCBI Taxonomy" id="359917"/>
    <lineage>
        <taxon>Bacteria</taxon>
        <taxon>Bacillati</taxon>
        <taxon>Bacillota</taxon>
        <taxon>Bacilli</taxon>
        <taxon>Bacillales</taxon>
        <taxon>Paenibacillaceae</taxon>
        <taxon>Paenibacillus</taxon>
    </lineage>
</organism>
<dbReference type="SUPFAM" id="SSF55347">
    <property type="entry name" value="Glyceraldehyde-3-phosphate dehydrogenase-like, C-terminal domain"/>
    <property type="match status" value="1"/>
</dbReference>
<gene>
    <name evidence="1" type="ORF">K0U00_31750</name>
</gene>
<name>A0ABS7CCI4_9BACL</name>
<reference evidence="1 2" key="1">
    <citation type="submission" date="2021-07" db="EMBL/GenBank/DDBJ databases">
        <title>Paenibacillus radiodurans sp. nov., isolated from the southeastern edge of Tengger Desert.</title>
        <authorList>
            <person name="Zhang G."/>
        </authorList>
    </citation>
    <scope>NUCLEOTIDE SEQUENCE [LARGE SCALE GENOMIC DNA]</scope>
    <source>
        <strain evidence="1 2">CCM 7311</strain>
    </source>
</reference>
<accession>A0ABS7CCI4</accession>
<comment type="caution">
    <text evidence="1">The sequence shown here is derived from an EMBL/GenBank/DDBJ whole genome shotgun (WGS) entry which is preliminary data.</text>
</comment>
<keyword evidence="2" id="KW-1185">Reference proteome</keyword>
<proteinExistence type="predicted"/>
<evidence type="ECO:0000313" key="1">
    <source>
        <dbReference type="EMBL" id="MBW7458627.1"/>
    </source>
</evidence>
<dbReference type="EMBL" id="JAHZIK010001275">
    <property type="protein sequence ID" value="MBW7458627.1"/>
    <property type="molecule type" value="Genomic_DNA"/>
</dbReference>